<dbReference type="EMBL" id="PCMW01000103">
    <property type="protein sequence ID" value="PDS22310.1"/>
    <property type="molecule type" value="Genomic_DNA"/>
</dbReference>
<dbReference type="GO" id="GO:0008961">
    <property type="term" value="F:phosphatidylglycerol-prolipoprotein diacylglyceryl transferase activity"/>
    <property type="evidence" value="ECO:0007669"/>
    <property type="project" value="InterPro"/>
</dbReference>
<evidence type="ECO:0000256" key="3">
    <source>
        <dbReference type="ARBA" id="ARBA00022679"/>
    </source>
</evidence>
<proteinExistence type="inferred from homology"/>
<organism evidence="8 9">
    <name type="scientific">Flavobacterium branchiophilum</name>
    <dbReference type="NCBI Taxonomy" id="55197"/>
    <lineage>
        <taxon>Bacteria</taxon>
        <taxon>Pseudomonadati</taxon>
        <taxon>Bacteroidota</taxon>
        <taxon>Flavobacteriia</taxon>
        <taxon>Flavobacteriales</taxon>
        <taxon>Flavobacteriaceae</taxon>
        <taxon>Flavobacterium</taxon>
    </lineage>
</organism>
<dbReference type="InterPro" id="IPR001640">
    <property type="entry name" value="Lgt"/>
</dbReference>
<dbReference type="AlphaFoldDB" id="A0A2H3KFW3"/>
<gene>
    <name evidence="8" type="ORF">B0A77_13795</name>
</gene>
<feature type="transmembrane region" description="Helical" evidence="7">
    <location>
        <begin position="222"/>
        <end position="243"/>
    </location>
</feature>
<accession>A0A2H3KFW3</accession>
<evidence type="ECO:0000256" key="2">
    <source>
        <dbReference type="ARBA" id="ARBA00022475"/>
    </source>
</evidence>
<keyword evidence="6 7" id="KW-0472">Membrane</keyword>
<dbReference type="PANTHER" id="PTHR30589:SF0">
    <property type="entry name" value="PHOSPHATIDYLGLYCEROL--PROLIPOPROTEIN DIACYLGLYCERYL TRANSFERASE"/>
    <property type="match status" value="1"/>
</dbReference>
<comment type="similarity">
    <text evidence="1">Belongs to the Lgt family.</text>
</comment>
<dbReference type="PANTHER" id="PTHR30589">
    <property type="entry name" value="PROLIPOPROTEIN DIACYLGLYCERYL TRANSFERASE"/>
    <property type="match status" value="1"/>
</dbReference>
<sequence>MIQFPVQFSFLGTNFYLHNVLEFLAFFVGMRIYYYQKRKITDQISNQHRLWILIGAMIGALIGSRVVALLENPSTIGQQTWLTFYQNKTVAGGFLGGIFGVELVKKIINEKQNSGDLYVIPMIVALIIGRIGCFSMGVAEPTFGNKTTFFMGLNLGDGILRHPTSLYEIIYLLLLLLFFSTYRFNQWPHGNVFKLWMSLYFMFRFVIEYLKPHEVLGLGFSSIQWCSIIIFTHYTIYYLLYFYKNKKLSTK</sequence>
<evidence type="ECO:0000256" key="4">
    <source>
        <dbReference type="ARBA" id="ARBA00022692"/>
    </source>
</evidence>
<name>A0A2H3KFW3_9FLAO</name>
<feature type="transmembrane region" description="Helical" evidence="7">
    <location>
        <begin position="191"/>
        <end position="210"/>
    </location>
</feature>
<evidence type="ECO:0000256" key="1">
    <source>
        <dbReference type="ARBA" id="ARBA00007150"/>
    </source>
</evidence>
<reference evidence="8 9" key="1">
    <citation type="submission" date="2017-09" db="EMBL/GenBank/DDBJ databases">
        <title>Whole genomes of Flavobacteriaceae.</title>
        <authorList>
            <person name="Stine C."/>
            <person name="Li C."/>
            <person name="Tadesse D."/>
        </authorList>
    </citation>
    <scope>NUCLEOTIDE SEQUENCE [LARGE SCALE GENOMIC DNA]</scope>
    <source>
        <strain evidence="8 9">ATCC 35036</strain>
    </source>
</reference>
<evidence type="ECO:0000256" key="7">
    <source>
        <dbReference type="SAM" id="Phobius"/>
    </source>
</evidence>
<feature type="transmembrane region" description="Helical" evidence="7">
    <location>
        <begin position="15"/>
        <end position="34"/>
    </location>
</feature>
<comment type="caution">
    <text evidence="8">The sequence shown here is derived from an EMBL/GenBank/DDBJ whole genome shotgun (WGS) entry which is preliminary data.</text>
</comment>
<dbReference type="GO" id="GO:0042158">
    <property type="term" value="P:lipoprotein biosynthetic process"/>
    <property type="evidence" value="ECO:0007669"/>
    <property type="project" value="InterPro"/>
</dbReference>
<dbReference type="Pfam" id="PF01790">
    <property type="entry name" value="LGT"/>
    <property type="match status" value="1"/>
</dbReference>
<keyword evidence="4 7" id="KW-0812">Transmembrane</keyword>
<dbReference type="RefSeq" id="WP_097554815.1">
    <property type="nucleotide sequence ID" value="NZ_PCMW01000103.1"/>
</dbReference>
<keyword evidence="2" id="KW-1003">Cell membrane</keyword>
<protein>
    <submittedName>
        <fullName evidence="8">Diacylglyceryl transferase</fullName>
    </submittedName>
</protein>
<evidence type="ECO:0000313" key="8">
    <source>
        <dbReference type="EMBL" id="PDS22310.1"/>
    </source>
</evidence>
<feature type="transmembrane region" description="Helical" evidence="7">
    <location>
        <begin position="117"/>
        <end position="139"/>
    </location>
</feature>
<dbReference type="OrthoDB" id="871140at2"/>
<dbReference type="GO" id="GO:0005886">
    <property type="term" value="C:plasma membrane"/>
    <property type="evidence" value="ECO:0007669"/>
    <property type="project" value="InterPro"/>
</dbReference>
<keyword evidence="3 8" id="KW-0808">Transferase</keyword>
<evidence type="ECO:0000313" key="9">
    <source>
        <dbReference type="Proteomes" id="UP000220828"/>
    </source>
</evidence>
<feature type="transmembrane region" description="Helical" evidence="7">
    <location>
        <begin position="50"/>
        <end position="70"/>
    </location>
</feature>
<evidence type="ECO:0000256" key="6">
    <source>
        <dbReference type="ARBA" id="ARBA00023136"/>
    </source>
</evidence>
<feature type="transmembrane region" description="Helical" evidence="7">
    <location>
        <begin position="90"/>
        <end position="108"/>
    </location>
</feature>
<evidence type="ECO:0000256" key="5">
    <source>
        <dbReference type="ARBA" id="ARBA00022989"/>
    </source>
</evidence>
<keyword evidence="5 7" id="KW-1133">Transmembrane helix</keyword>
<feature type="transmembrane region" description="Helical" evidence="7">
    <location>
        <begin position="159"/>
        <end position="179"/>
    </location>
</feature>
<dbReference type="Proteomes" id="UP000220828">
    <property type="component" value="Unassembled WGS sequence"/>
</dbReference>